<reference evidence="1" key="1">
    <citation type="journal article" date="2014" name="Genome Biol. Evol.">
        <title>Pangenome evidence for extensive interdomain horizontal transfer affecting lineage core and shell genes in uncultured planktonic thaumarchaeota and euryarchaeota.</title>
        <authorList>
            <person name="Deschamps P."/>
            <person name="Zivanovic Y."/>
            <person name="Moreira D."/>
            <person name="Rodriguez-Valera F."/>
            <person name="Lopez-Garcia P."/>
        </authorList>
    </citation>
    <scope>NUCLEOTIDE SEQUENCE</scope>
</reference>
<organism evidence="1">
    <name type="scientific">uncultured marine group II/III euryarchaeote KM3_69_F11</name>
    <dbReference type="NCBI Taxonomy" id="1456490"/>
    <lineage>
        <taxon>Archaea</taxon>
        <taxon>Methanobacteriati</taxon>
        <taxon>Methanobacteriota</taxon>
        <taxon>environmental samples</taxon>
    </lineage>
</organism>
<evidence type="ECO:0000313" key="1">
    <source>
        <dbReference type="EMBL" id="AIF15072.1"/>
    </source>
</evidence>
<protein>
    <submittedName>
        <fullName evidence="1">Uncharacterized protein</fullName>
    </submittedName>
</protein>
<accession>A0A075HKZ3</accession>
<proteinExistence type="predicted"/>
<dbReference type="AlphaFoldDB" id="A0A075HKZ3"/>
<name>A0A075HKZ3_9EURY</name>
<sequence length="83" mass="9600">MYSVFFAHSVPPPLGGEVHPQAILRTASWWFGTYTIRLQRLIIQLEYFSFIKVFNWKTKVSLIYCMIIGNRVFNDSGGQWGGI</sequence>
<dbReference type="EMBL" id="KF901019">
    <property type="protein sequence ID" value="AIF15072.1"/>
    <property type="molecule type" value="Genomic_DNA"/>
</dbReference>